<dbReference type="OrthoDB" id="9256036at2"/>
<proteinExistence type="predicted"/>
<sequence length="241" mass="26591">MSATIDGNAILNGLAGFMQRHRATLYELVRRNFQLLEIAALMASAHHYQSMGYAVQPANLDRRNRFIFKATTTGNPRNYSWFEVAGSGHALGWELHANLPVQSAYNHDGGIYVVDVGVIRQGTEIAPVGKRQWQAGSTDLMTLAEVKAFPVYPMLLAHFLGIVHEIAPAFLSGRVPYGFRRDKHFPPTLFSTRGLSGTSENIIKAYPSRGLRVAIVSNLDTAISMGVLDSTVSIFKMQKAR</sequence>
<reference evidence="1 2" key="1">
    <citation type="submission" date="2018-08" db="EMBL/GenBank/DDBJ databases">
        <title>Sequencing the genomes of 1000 actinobacteria strains.</title>
        <authorList>
            <person name="Klenk H.-P."/>
        </authorList>
    </citation>
    <scope>NUCLEOTIDE SEQUENCE [LARGE SCALE GENOMIC DNA]</scope>
    <source>
        <strain evidence="1 2">DSM 44099</strain>
    </source>
</reference>
<keyword evidence="2" id="KW-1185">Reference proteome</keyword>
<name>A0A3D9ZNJ9_9ACTN</name>
<comment type="caution">
    <text evidence="1">The sequence shown here is derived from an EMBL/GenBank/DDBJ whole genome shotgun (WGS) entry which is preliminary data.</text>
</comment>
<dbReference type="RefSeq" id="WP_147315535.1">
    <property type="nucleotide sequence ID" value="NZ_BONB01000014.1"/>
</dbReference>
<dbReference type="Proteomes" id="UP000256913">
    <property type="component" value="Unassembled WGS sequence"/>
</dbReference>
<evidence type="ECO:0000313" key="2">
    <source>
        <dbReference type="Proteomes" id="UP000256913"/>
    </source>
</evidence>
<organism evidence="1 2">
    <name type="scientific">Asanoa ferruginea</name>
    <dbReference type="NCBI Taxonomy" id="53367"/>
    <lineage>
        <taxon>Bacteria</taxon>
        <taxon>Bacillati</taxon>
        <taxon>Actinomycetota</taxon>
        <taxon>Actinomycetes</taxon>
        <taxon>Micromonosporales</taxon>
        <taxon>Micromonosporaceae</taxon>
        <taxon>Asanoa</taxon>
    </lineage>
</organism>
<dbReference type="EMBL" id="QUMQ01000001">
    <property type="protein sequence ID" value="REF97523.1"/>
    <property type="molecule type" value="Genomic_DNA"/>
</dbReference>
<evidence type="ECO:0000313" key="1">
    <source>
        <dbReference type="EMBL" id="REF97523.1"/>
    </source>
</evidence>
<protein>
    <submittedName>
        <fullName evidence="1">Uncharacterized protein</fullName>
    </submittedName>
</protein>
<dbReference type="AlphaFoldDB" id="A0A3D9ZNJ9"/>
<accession>A0A3D9ZNJ9</accession>
<gene>
    <name evidence="1" type="ORF">DFJ67_3524</name>
</gene>